<dbReference type="EMBL" id="FP929052">
    <property type="protein sequence ID" value="CBL16702.1"/>
    <property type="molecule type" value="Genomic_DNA"/>
</dbReference>
<dbReference type="BioCyc" id="RCHA213810:RUM_RS02280-MONOMER"/>
<dbReference type="STRING" id="213810.RUM_04720"/>
<dbReference type="InterPro" id="IPR051532">
    <property type="entry name" value="Ester_Hydrolysis_Enzymes"/>
</dbReference>
<evidence type="ECO:0000313" key="4">
    <source>
        <dbReference type="EMBL" id="CBL16702.1"/>
    </source>
</evidence>
<keyword evidence="2" id="KW-1133">Transmembrane helix</keyword>
<dbReference type="SUPFAM" id="SSF52266">
    <property type="entry name" value="SGNH hydrolase"/>
    <property type="match status" value="1"/>
</dbReference>
<evidence type="ECO:0000256" key="2">
    <source>
        <dbReference type="SAM" id="Phobius"/>
    </source>
</evidence>
<name>D4LAQ7_RUMC1</name>
<organism evidence="4 5">
    <name type="scientific">Ruminococcus champanellensis (strain DSM 18848 / JCM 17042 / KCTC 15320 / 18P13)</name>
    <dbReference type="NCBI Taxonomy" id="213810"/>
    <lineage>
        <taxon>Bacteria</taxon>
        <taxon>Bacillati</taxon>
        <taxon>Bacillota</taxon>
        <taxon>Clostridia</taxon>
        <taxon>Eubacteriales</taxon>
        <taxon>Oscillospiraceae</taxon>
        <taxon>Ruminococcus</taxon>
    </lineage>
</organism>
<dbReference type="Gene3D" id="3.40.50.1110">
    <property type="entry name" value="SGNH hydrolase"/>
    <property type="match status" value="1"/>
</dbReference>
<feature type="domain" description="SGNH hydrolase-type esterase" evidence="3">
    <location>
        <begin position="127"/>
        <end position="296"/>
    </location>
</feature>
<dbReference type="PATRIC" id="fig|213810.4.peg.378"/>
<dbReference type="InterPro" id="IPR013830">
    <property type="entry name" value="SGNH_hydro"/>
</dbReference>
<keyword evidence="2" id="KW-0812">Transmembrane</keyword>
<dbReference type="KEGG" id="rch:RUM_04720"/>
<dbReference type="PANTHER" id="PTHR30383:SF5">
    <property type="entry name" value="SGNH HYDROLASE-TYPE ESTERASE DOMAIN-CONTAINING PROTEIN"/>
    <property type="match status" value="1"/>
</dbReference>
<keyword evidence="2" id="KW-0472">Membrane</keyword>
<evidence type="ECO:0000313" key="5">
    <source>
        <dbReference type="Proteomes" id="UP000007054"/>
    </source>
</evidence>
<reference evidence="4" key="1">
    <citation type="submission" date="2010-03" db="EMBL/GenBank/DDBJ databases">
        <title>The genome sequence of Ruminococcus sp. 18P13.</title>
        <authorList>
            <consortium name="metaHIT consortium -- http://www.metahit.eu/"/>
            <person name="Pajon A."/>
            <person name="Turner K."/>
            <person name="Parkhill J."/>
            <person name="Bernalier A."/>
        </authorList>
    </citation>
    <scope>NUCLEOTIDE SEQUENCE [LARGE SCALE GENOMIC DNA]</scope>
    <source>
        <strain evidence="4">Type strain: 18P13</strain>
    </source>
</reference>
<proteinExistence type="predicted"/>
<dbReference type="InterPro" id="IPR036514">
    <property type="entry name" value="SGNH_hydro_sf"/>
</dbReference>
<keyword evidence="5" id="KW-1185">Reference proteome</keyword>
<feature type="transmembrane region" description="Helical" evidence="2">
    <location>
        <begin position="32"/>
        <end position="53"/>
    </location>
</feature>
<dbReference type="Pfam" id="PF13472">
    <property type="entry name" value="Lipase_GDSL_2"/>
    <property type="match status" value="1"/>
</dbReference>
<feature type="region of interest" description="Disordered" evidence="1">
    <location>
        <begin position="63"/>
        <end position="113"/>
    </location>
</feature>
<evidence type="ECO:0000259" key="3">
    <source>
        <dbReference type="Pfam" id="PF13472"/>
    </source>
</evidence>
<feature type="region of interest" description="Disordered" evidence="1">
    <location>
        <begin position="1"/>
        <end position="20"/>
    </location>
</feature>
<dbReference type="RefSeq" id="WP_015557609.1">
    <property type="nucleotide sequence ID" value="NC_021039.1"/>
</dbReference>
<dbReference type="AlphaFoldDB" id="D4LAQ7"/>
<dbReference type="Proteomes" id="UP000007054">
    <property type="component" value="Chromosome"/>
</dbReference>
<protein>
    <submittedName>
        <fullName evidence="4">Lysophospholipase L1 and related esterases</fullName>
    </submittedName>
</protein>
<dbReference type="GO" id="GO:0004622">
    <property type="term" value="F:phosphatidylcholine lysophospholipase activity"/>
    <property type="evidence" value="ECO:0007669"/>
    <property type="project" value="TreeGrafter"/>
</dbReference>
<dbReference type="HOGENOM" id="CLU_051989_1_1_9"/>
<gene>
    <name evidence="4" type="ordered locus">RUM_04720</name>
</gene>
<dbReference type="PANTHER" id="PTHR30383">
    <property type="entry name" value="THIOESTERASE 1/PROTEASE 1/LYSOPHOSPHOLIPASE L1"/>
    <property type="match status" value="1"/>
</dbReference>
<dbReference type="GeneID" id="83155297"/>
<reference evidence="4" key="2">
    <citation type="submission" date="2010-03" db="EMBL/GenBank/DDBJ databases">
        <authorList>
            <person name="Pajon A."/>
        </authorList>
    </citation>
    <scope>NUCLEOTIDE SEQUENCE</scope>
    <source>
        <strain evidence="4">Type strain: 18P13</strain>
    </source>
</reference>
<feature type="compositionally biased region" description="Low complexity" evidence="1">
    <location>
        <begin position="64"/>
        <end position="106"/>
    </location>
</feature>
<evidence type="ECO:0000256" key="1">
    <source>
        <dbReference type="SAM" id="MobiDB-lite"/>
    </source>
</evidence>
<sequence>MEGSGRTPRRRGKETEHTIHNRKRRPRLRFRFGVIVFIWVVVFASCFGLYMFACNLFGMDPDQESSADTTEAASDTTESAPETTEPVATEPEATETEPPATTAPAENVNPLPERDAKSADYFDDCIFVGDSITVGLSTYQFVPATRVYATIGLNITRVMTETVATEYGKIPILEGIEQAQPKYVYVMLGSNGIAWLSNETMLKQYHEFTSAVQEVSPDTEIVVMSIPPVTAGRENASESPIQNSDINTYNSELLKMANEYGYHYLDINTALKGNDGKLPEADASKDGMHFNKATYEVLVDYLLRHTPL</sequence>
<accession>D4LAQ7</accession>